<dbReference type="InterPro" id="IPR010357">
    <property type="entry name" value="TXNDC17_dom"/>
</dbReference>
<dbReference type="AlphaFoldDB" id="A0A0C9XZV8"/>
<keyword evidence="3" id="KW-1185">Reference proteome</keyword>
<feature type="domain" description="Thioredoxin" evidence="1">
    <location>
        <begin position="24"/>
        <end position="71"/>
    </location>
</feature>
<evidence type="ECO:0000313" key="2">
    <source>
        <dbReference type="EMBL" id="KIK07244.1"/>
    </source>
</evidence>
<gene>
    <name evidence="2" type="ORF">K443DRAFT_87470</name>
</gene>
<dbReference type="EMBL" id="KN838548">
    <property type="protein sequence ID" value="KIK07244.1"/>
    <property type="molecule type" value="Genomic_DNA"/>
</dbReference>
<reference evidence="3" key="2">
    <citation type="submission" date="2015-01" db="EMBL/GenBank/DDBJ databases">
        <title>Evolutionary Origins and Diversification of the Mycorrhizal Mutualists.</title>
        <authorList>
            <consortium name="DOE Joint Genome Institute"/>
            <consortium name="Mycorrhizal Genomics Consortium"/>
            <person name="Kohler A."/>
            <person name="Kuo A."/>
            <person name="Nagy L.G."/>
            <person name="Floudas D."/>
            <person name="Copeland A."/>
            <person name="Barry K.W."/>
            <person name="Cichocki N."/>
            <person name="Veneault-Fourrey C."/>
            <person name="LaButti K."/>
            <person name="Lindquist E.A."/>
            <person name="Lipzen A."/>
            <person name="Lundell T."/>
            <person name="Morin E."/>
            <person name="Murat C."/>
            <person name="Riley R."/>
            <person name="Ohm R."/>
            <person name="Sun H."/>
            <person name="Tunlid A."/>
            <person name="Henrissat B."/>
            <person name="Grigoriev I.V."/>
            <person name="Hibbett D.S."/>
            <person name="Martin F."/>
        </authorList>
    </citation>
    <scope>NUCLEOTIDE SEQUENCE [LARGE SCALE GENOMIC DNA]</scope>
    <source>
        <strain evidence="3">LaAM-08-1</strain>
    </source>
</reference>
<organism evidence="2 3">
    <name type="scientific">Laccaria amethystina LaAM-08-1</name>
    <dbReference type="NCBI Taxonomy" id="1095629"/>
    <lineage>
        <taxon>Eukaryota</taxon>
        <taxon>Fungi</taxon>
        <taxon>Dikarya</taxon>
        <taxon>Basidiomycota</taxon>
        <taxon>Agaricomycotina</taxon>
        <taxon>Agaricomycetes</taxon>
        <taxon>Agaricomycetidae</taxon>
        <taxon>Agaricales</taxon>
        <taxon>Agaricineae</taxon>
        <taxon>Hydnangiaceae</taxon>
        <taxon>Laccaria</taxon>
    </lineage>
</organism>
<proteinExistence type="predicted"/>
<reference evidence="2 3" key="1">
    <citation type="submission" date="2014-04" db="EMBL/GenBank/DDBJ databases">
        <authorList>
            <consortium name="DOE Joint Genome Institute"/>
            <person name="Kuo A."/>
            <person name="Kohler A."/>
            <person name="Nagy L.G."/>
            <person name="Floudas D."/>
            <person name="Copeland A."/>
            <person name="Barry K.W."/>
            <person name="Cichocki N."/>
            <person name="Veneault-Fourrey C."/>
            <person name="LaButti K."/>
            <person name="Lindquist E.A."/>
            <person name="Lipzen A."/>
            <person name="Lundell T."/>
            <person name="Morin E."/>
            <person name="Murat C."/>
            <person name="Sun H."/>
            <person name="Tunlid A."/>
            <person name="Henrissat B."/>
            <person name="Grigoriev I.V."/>
            <person name="Hibbett D.S."/>
            <person name="Martin F."/>
            <person name="Nordberg H.P."/>
            <person name="Cantor M.N."/>
            <person name="Hua S.X."/>
        </authorList>
    </citation>
    <scope>NUCLEOTIDE SEQUENCE [LARGE SCALE GENOMIC DNA]</scope>
    <source>
        <strain evidence="2 3">LaAM-08-1</strain>
    </source>
</reference>
<dbReference type="STRING" id="1095629.A0A0C9XZV8"/>
<accession>A0A0C9XZV8</accession>
<dbReference type="Gene3D" id="3.40.30.10">
    <property type="entry name" value="Glutaredoxin"/>
    <property type="match status" value="1"/>
</dbReference>
<dbReference type="SUPFAM" id="SSF52833">
    <property type="entry name" value="Thioredoxin-like"/>
    <property type="match status" value="1"/>
</dbReference>
<dbReference type="Pfam" id="PF06110">
    <property type="entry name" value="TXD17-like_Trx"/>
    <property type="match status" value="1"/>
</dbReference>
<name>A0A0C9XZV8_9AGAR</name>
<evidence type="ECO:0000259" key="1">
    <source>
        <dbReference type="Pfam" id="PF06110"/>
    </source>
</evidence>
<sequence length="105" mass="11692">MPPLLSTLQEDTDLLSIRQAPGLKFLIFYSSIVDGQLWCPDCRHVEQLVNDTLLSSDLDAVIVYVGDQPWKVSSVPTIIRLRDGKEEGRLVDQDIKGGLADFIHG</sequence>
<dbReference type="Proteomes" id="UP000054477">
    <property type="component" value="Unassembled WGS sequence"/>
</dbReference>
<dbReference type="HOGENOM" id="CLU_120161_2_1_1"/>
<dbReference type="OrthoDB" id="78947at2759"/>
<dbReference type="InterPro" id="IPR036249">
    <property type="entry name" value="Thioredoxin-like_sf"/>
</dbReference>
<evidence type="ECO:0000313" key="3">
    <source>
        <dbReference type="Proteomes" id="UP000054477"/>
    </source>
</evidence>
<protein>
    <recommendedName>
        <fullName evidence="1">Thioredoxin domain-containing protein</fullName>
    </recommendedName>
</protein>